<evidence type="ECO:0000256" key="3">
    <source>
        <dbReference type="ARBA" id="ARBA00022475"/>
    </source>
</evidence>
<keyword evidence="3" id="KW-1003">Cell membrane</keyword>
<dbReference type="PROSITE" id="PS50928">
    <property type="entry name" value="ABC_TM1"/>
    <property type="match status" value="1"/>
</dbReference>
<evidence type="ECO:0000256" key="7">
    <source>
        <dbReference type="RuleBase" id="RU363032"/>
    </source>
</evidence>
<feature type="transmembrane region" description="Helical" evidence="7">
    <location>
        <begin position="237"/>
        <end position="258"/>
    </location>
</feature>
<reference evidence="10" key="1">
    <citation type="journal article" date="2019" name="Int. J. Syst. Evol. Microbiol.">
        <title>The Global Catalogue of Microorganisms (GCM) 10K type strain sequencing project: providing services to taxonomists for standard genome sequencing and annotation.</title>
        <authorList>
            <consortium name="The Broad Institute Genomics Platform"/>
            <consortium name="The Broad Institute Genome Sequencing Center for Infectious Disease"/>
            <person name="Wu L."/>
            <person name="Ma J."/>
        </authorList>
    </citation>
    <scope>NUCLEOTIDE SEQUENCE [LARGE SCALE GENOMIC DNA]</scope>
    <source>
        <strain evidence="10">CGMCC 1.12237</strain>
    </source>
</reference>
<feature type="transmembrane region" description="Helical" evidence="7">
    <location>
        <begin position="12"/>
        <end position="33"/>
    </location>
</feature>
<evidence type="ECO:0000313" key="9">
    <source>
        <dbReference type="EMBL" id="MFC5466363.1"/>
    </source>
</evidence>
<evidence type="ECO:0000259" key="8">
    <source>
        <dbReference type="PROSITE" id="PS50928"/>
    </source>
</evidence>
<evidence type="ECO:0000256" key="1">
    <source>
        <dbReference type="ARBA" id="ARBA00004651"/>
    </source>
</evidence>
<gene>
    <name evidence="9" type="ORF">ACFPM4_16710</name>
</gene>
<feature type="transmembrane region" description="Helical" evidence="7">
    <location>
        <begin position="138"/>
        <end position="158"/>
    </location>
</feature>
<dbReference type="EMBL" id="JBHSMC010000025">
    <property type="protein sequence ID" value="MFC5466363.1"/>
    <property type="molecule type" value="Genomic_DNA"/>
</dbReference>
<keyword evidence="2 7" id="KW-0813">Transport</keyword>
<feature type="transmembrane region" description="Helical" evidence="7">
    <location>
        <begin position="69"/>
        <end position="93"/>
    </location>
</feature>
<organism evidence="9 10">
    <name type="scientific">Lederbergia graminis</name>
    <dbReference type="NCBI Taxonomy" id="735518"/>
    <lineage>
        <taxon>Bacteria</taxon>
        <taxon>Bacillati</taxon>
        <taxon>Bacillota</taxon>
        <taxon>Bacilli</taxon>
        <taxon>Bacillales</taxon>
        <taxon>Bacillaceae</taxon>
        <taxon>Lederbergia</taxon>
    </lineage>
</organism>
<feature type="domain" description="ABC transmembrane type-1" evidence="8">
    <location>
        <begin position="69"/>
        <end position="258"/>
    </location>
</feature>
<comment type="caution">
    <text evidence="9">The sequence shown here is derived from an EMBL/GenBank/DDBJ whole genome shotgun (WGS) entry which is preliminary data.</text>
</comment>
<accession>A0ABW0LKD2</accession>
<keyword evidence="10" id="KW-1185">Reference proteome</keyword>
<keyword evidence="6 7" id="KW-0472">Membrane</keyword>
<dbReference type="CDD" id="cd06261">
    <property type="entry name" value="TM_PBP2"/>
    <property type="match status" value="1"/>
</dbReference>
<comment type="subcellular location">
    <subcellularLocation>
        <location evidence="1 7">Cell membrane</location>
        <topology evidence="1 7">Multi-pass membrane protein</topology>
    </subcellularLocation>
</comment>
<dbReference type="RefSeq" id="WP_382354287.1">
    <property type="nucleotide sequence ID" value="NZ_JBHSMC010000025.1"/>
</dbReference>
<dbReference type="InterPro" id="IPR035906">
    <property type="entry name" value="MetI-like_sf"/>
</dbReference>
<name>A0ABW0LKD2_9BACI</name>
<evidence type="ECO:0000256" key="6">
    <source>
        <dbReference type="ARBA" id="ARBA00023136"/>
    </source>
</evidence>
<feature type="transmembrane region" description="Helical" evidence="7">
    <location>
        <begin position="179"/>
        <end position="204"/>
    </location>
</feature>
<feature type="transmembrane region" description="Helical" evidence="7">
    <location>
        <begin position="105"/>
        <end position="126"/>
    </location>
</feature>
<dbReference type="InterPro" id="IPR000515">
    <property type="entry name" value="MetI-like"/>
</dbReference>
<keyword evidence="4 7" id="KW-0812">Transmembrane</keyword>
<protein>
    <submittedName>
        <fullName evidence="9">Carbohydrate ABC transporter permease</fullName>
    </submittedName>
</protein>
<dbReference type="PANTHER" id="PTHR43744">
    <property type="entry name" value="ABC TRANSPORTER PERMEASE PROTEIN MG189-RELATED-RELATED"/>
    <property type="match status" value="1"/>
</dbReference>
<dbReference type="SUPFAM" id="SSF161098">
    <property type="entry name" value="MetI-like"/>
    <property type="match status" value="1"/>
</dbReference>
<dbReference type="Proteomes" id="UP001596147">
    <property type="component" value="Unassembled WGS sequence"/>
</dbReference>
<dbReference type="Pfam" id="PF00528">
    <property type="entry name" value="BPD_transp_1"/>
    <property type="match status" value="1"/>
</dbReference>
<evidence type="ECO:0000256" key="4">
    <source>
        <dbReference type="ARBA" id="ARBA00022692"/>
    </source>
</evidence>
<dbReference type="Gene3D" id="1.10.3720.10">
    <property type="entry name" value="MetI-like"/>
    <property type="match status" value="1"/>
</dbReference>
<proteinExistence type="inferred from homology"/>
<evidence type="ECO:0000256" key="5">
    <source>
        <dbReference type="ARBA" id="ARBA00022989"/>
    </source>
</evidence>
<evidence type="ECO:0000256" key="2">
    <source>
        <dbReference type="ARBA" id="ARBA00022448"/>
    </source>
</evidence>
<evidence type="ECO:0000313" key="10">
    <source>
        <dbReference type="Proteomes" id="UP001596147"/>
    </source>
</evidence>
<comment type="similarity">
    <text evidence="7">Belongs to the binding-protein-dependent transport system permease family.</text>
</comment>
<dbReference type="PANTHER" id="PTHR43744:SF12">
    <property type="entry name" value="ABC TRANSPORTER PERMEASE PROTEIN MG189-RELATED"/>
    <property type="match status" value="1"/>
</dbReference>
<sequence length="272" mass="31187">MHNKVKRITLRIIGILIGLAAIFPLFWMALAGFKSDREVLAYPFKFFPTEWDFSNYQQLFQDPAFIRSMGITFVGAIIFTVLVLLINSMAAYVFARLNFPLKNFWFMYVIMTIFIPSMAILIPSYIVVAKLQMLNTMAVLILPGLASAMNVFLMRQFYLNIPTELEEAAFIDGASRFKIYWYIFIPLSIPVFVLVGISAFLGYWNALIWPIMTISDESLYQIMQLLSYFRSEQNTNWAMIMAGSTVAAIPTIVLFLIFQRHLVEGIKISGIK</sequence>
<keyword evidence="5 7" id="KW-1133">Transmembrane helix</keyword>